<name>A0A3N6NEB4_9BURK</name>
<evidence type="ECO:0000256" key="3">
    <source>
        <dbReference type="ARBA" id="ARBA00023125"/>
    </source>
</evidence>
<dbReference type="PANTHER" id="PTHR30537:SF1">
    <property type="entry name" value="HTH-TYPE TRANSCRIPTIONAL REGULATOR PGRR"/>
    <property type="match status" value="1"/>
</dbReference>
<dbReference type="InterPro" id="IPR036390">
    <property type="entry name" value="WH_DNA-bd_sf"/>
</dbReference>
<protein>
    <submittedName>
        <fullName evidence="6">LysR family transcriptional regulator</fullName>
    </submittedName>
</protein>
<sequence>MDASRLSALSGVAAVARLGSFTRAAQAMSMSTSALSQNVRALEAQLGVRLFNRTTRRVVLTEAGAQFLARVQPALAEIDAAFEALDEARGRPAGTLRINLSRIASELLVMPHLSEFLQRYPQIRLELALDDGFADLVGEGFDAAIRLGESVAPGMVAVALGGPIRIAVVGSPDYFMHRPPPATPDELGAHDCLHYRFASGGVYRWEFARSEEPRRVFDVITQGRFVTNDLRTMVQAAERGVGLLHVIDDYVRAQLDDGRLVPVLQTWCPTFPGFHLYTAGRAQMPAKLRALIDFLREKREGL</sequence>
<dbReference type="PRINTS" id="PR00039">
    <property type="entry name" value="HTHLYSR"/>
</dbReference>
<evidence type="ECO:0000256" key="1">
    <source>
        <dbReference type="ARBA" id="ARBA00009437"/>
    </source>
</evidence>
<evidence type="ECO:0000256" key="2">
    <source>
        <dbReference type="ARBA" id="ARBA00023015"/>
    </source>
</evidence>
<dbReference type="PROSITE" id="PS50931">
    <property type="entry name" value="HTH_LYSR"/>
    <property type="match status" value="1"/>
</dbReference>
<evidence type="ECO:0000313" key="6">
    <source>
        <dbReference type="EMBL" id="RQH09761.1"/>
    </source>
</evidence>
<dbReference type="PANTHER" id="PTHR30537">
    <property type="entry name" value="HTH-TYPE TRANSCRIPTIONAL REGULATOR"/>
    <property type="match status" value="1"/>
</dbReference>
<dbReference type="SUPFAM" id="SSF46785">
    <property type="entry name" value="Winged helix' DNA-binding domain"/>
    <property type="match status" value="1"/>
</dbReference>
<reference evidence="6 7" key="1">
    <citation type="submission" date="2018-11" db="EMBL/GenBank/DDBJ databases">
        <title>Paraburkholderia sp. DHOA04, isolated from soil.</title>
        <authorList>
            <person name="Gao Z.-H."/>
            <person name="Qiu L.-H."/>
            <person name="Fu J.-C."/>
        </authorList>
    </citation>
    <scope>NUCLEOTIDE SEQUENCE [LARGE SCALE GENOMIC DNA]</scope>
    <source>
        <strain evidence="6 7">DHOA04</strain>
    </source>
</reference>
<dbReference type="OrthoDB" id="5525645at2"/>
<dbReference type="InterPro" id="IPR036388">
    <property type="entry name" value="WH-like_DNA-bd_sf"/>
</dbReference>
<organism evidence="6 7">
    <name type="scientific">Paraburkholderia dinghuensis</name>
    <dbReference type="NCBI Taxonomy" id="2305225"/>
    <lineage>
        <taxon>Bacteria</taxon>
        <taxon>Pseudomonadati</taxon>
        <taxon>Pseudomonadota</taxon>
        <taxon>Betaproteobacteria</taxon>
        <taxon>Burkholderiales</taxon>
        <taxon>Burkholderiaceae</taxon>
        <taxon>Paraburkholderia</taxon>
    </lineage>
</organism>
<dbReference type="Pfam" id="PF03466">
    <property type="entry name" value="LysR_substrate"/>
    <property type="match status" value="1"/>
</dbReference>
<dbReference type="GO" id="GO:0043565">
    <property type="term" value="F:sequence-specific DNA binding"/>
    <property type="evidence" value="ECO:0007669"/>
    <property type="project" value="TreeGrafter"/>
</dbReference>
<keyword evidence="4" id="KW-0804">Transcription</keyword>
<dbReference type="InterPro" id="IPR058163">
    <property type="entry name" value="LysR-type_TF_proteobact-type"/>
</dbReference>
<dbReference type="GO" id="GO:0006351">
    <property type="term" value="P:DNA-templated transcription"/>
    <property type="evidence" value="ECO:0007669"/>
    <property type="project" value="TreeGrafter"/>
</dbReference>
<dbReference type="EMBL" id="RQIS01000001">
    <property type="protein sequence ID" value="RQH09761.1"/>
    <property type="molecule type" value="Genomic_DNA"/>
</dbReference>
<gene>
    <name evidence="6" type="ORF">D1Y85_01000</name>
</gene>
<dbReference type="SUPFAM" id="SSF53850">
    <property type="entry name" value="Periplasmic binding protein-like II"/>
    <property type="match status" value="1"/>
</dbReference>
<keyword evidence="7" id="KW-1185">Reference proteome</keyword>
<keyword evidence="3" id="KW-0238">DNA-binding</keyword>
<dbReference type="InterPro" id="IPR005119">
    <property type="entry name" value="LysR_subst-bd"/>
</dbReference>
<feature type="domain" description="HTH lysR-type" evidence="5">
    <location>
        <begin position="1"/>
        <end position="61"/>
    </location>
</feature>
<evidence type="ECO:0000259" key="5">
    <source>
        <dbReference type="PROSITE" id="PS50931"/>
    </source>
</evidence>
<evidence type="ECO:0000313" key="7">
    <source>
        <dbReference type="Proteomes" id="UP000272778"/>
    </source>
</evidence>
<dbReference type="InterPro" id="IPR000847">
    <property type="entry name" value="LysR_HTH_N"/>
</dbReference>
<keyword evidence="2" id="KW-0805">Transcription regulation</keyword>
<comment type="caution">
    <text evidence="6">The sequence shown here is derived from an EMBL/GenBank/DDBJ whole genome shotgun (WGS) entry which is preliminary data.</text>
</comment>
<dbReference type="CDD" id="cd08474">
    <property type="entry name" value="PBP2_CrgA_like_5"/>
    <property type="match status" value="1"/>
</dbReference>
<comment type="similarity">
    <text evidence="1">Belongs to the LysR transcriptional regulatory family.</text>
</comment>
<proteinExistence type="inferred from homology"/>
<dbReference type="Proteomes" id="UP000272778">
    <property type="component" value="Unassembled WGS sequence"/>
</dbReference>
<dbReference type="Gene3D" id="1.10.10.10">
    <property type="entry name" value="Winged helix-like DNA-binding domain superfamily/Winged helix DNA-binding domain"/>
    <property type="match status" value="1"/>
</dbReference>
<evidence type="ECO:0000256" key="4">
    <source>
        <dbReference type="ARBA" id="ARBA00023163"/>
    </source>
</evidence>
<accession>A0A3N6NEB4</accession>
<dbReference type="Pfam" id="PF00126">
    <property type="entry name" value="HTH_1"/>
    <property type="match status" value="1"/>
</dbReference>
<dbReference type="Gene3D" id="3.40.190.290">
    <property type="match status" value="1"/>
</dbReference>
<dbReference type="FunFam" id="1.10.10.10:FF:000001">
    <property type="entry name" value="LysR family transcriptional regulator"/>
    <property type="match status" value="1"/>
</dbReference>
<dbReference type="RefSeq" id="WP_124149162.1">
    <property type="nucleotide sequence ID" value="NZ_RQIS01000001.1"/>
</dbReference>
<dbReference type="GO" id="GO:0003700">
    <property type="term" value="F:DNA-binding transcription factor activity"/>
    <property type="evidence" value="ECO:0007669"/>
    <property type="project" value="InterPro"/>
</dbReference>
<dbReference type="AlphaFoldDB" id="A0A3N6NEB4"/>